<comment type="caution">
    <text evidence="1">The sequence shown here is derived from an EMBL/GenBank/DDBJ whole genome shotgun (WGS) entry which is preliminary data.</text>
</comment>
<dbReference type="Proteomes" id="UP000324222">
    <property type="component" value="Unassembled WGS sequence"/>
</dbReference>
<protein>
    <submittedName>
        <fullName evidence="1">Uncharacterized protein</fullName>
    </submittedName>
</protein>
<reference evidence="1 2" key="1">
    <citation type="submission" date="2019-05" db="EMBL/GenBank/DDBJ databases">
        <title>Another draft genome of Portunus trituberculatus and its Hox gene families provides insights of decapod evolution.</title>
        <authorList>
            <person name="Jeong J.-H."/>
            <person name="Song I."/>
            <person name="Kim S."/>
            <person name="Choi T."/>
            <person name="Kim D."/>
            <person name="Ryu S."/>
            <person name="Kim W."/>
        </authorList>
    </citation>
    <scope>NUCLEOTIDE SEQUENCE [LARGE SCALE GENOMIC DNA]</scope>
    <source>
        <tissue evidence="1">Muscle</tissue>
    </source>
</reference>
<keyword evidence="2" id="KW-1185">Reference proteome</keyword>
<proteinExistence type="predicted"/>
<evidence type="ECO:0000313" key="1">
    <source>
        <dbReference type="EMBL" id="MPC59750.1"/>
    </source>
</evidence>
<name>A0A5B7GHN3_PORTR</name>
<sequence length="84" mass="9499">MHRCLVSAVGGQRQSAGVRRHPYLVCCGRCEARLALTYLAVRMPHFTRTLRALLHSGRRLASSTHFPPPHWFHSYALGFAIMLV</sequence>
<gene>
    <name evidence="1" type="ORF">E2C01_053778</name>
</gene>
<dbReference type="AlphaFoldDB" id="A0A5B7GHN3"/>
<accession>A0A5B7GHN3</accession>
<organism evidence="1 2">
    <name type="scientific">Portunus trituberculatus</name>
    <name type="common">Swimming crab</name>
    <name type="synonym">Neptunus trituberculatus</name>
    <dbReference type="NCBI Taxonomy" id="210409"/>
    <lineage>
        <taxon>Eukaryota</taxon>
        <taxon>Metazoa</taxon>
        <taxon>Ecdysozoa</taxon>
        <taxon>Arthropoda</taxon>
        <taxon>Crustacea</taxon>
        <taxon>Multicrustacea</taxon>
        <taxon>Malacostraca</taxon>
        <taxon>Eumalacostraca</taxon>
        <taxon>Eucarida</taxon>
        <taxon>Decapoda</taxon>
        <taxon>Pleocyemata</taxon>
        <taxon>Brachyura</taxon>
        <taxon>Eubrachyura</taxon>
        <taxon>Portunoidea</taxon>
        <taxon>Portunidae</taxon>
        <taxon>Portuninae</taxon>
        <taxon>Portunus</taxon>
    </lineage>
</organism>
<evidence type="ECO:0000313" key="2">
    <source>
        <dbReference type="Proteomes" id="UP000324222"/>
    </source>
</evidence>
<dbReference type="EMBL" id="VSRR010016841">
    <property type="protein sequence ID" value="MPC59750.1"/>
    <property type="molecule type" value="Genomic_DNA"/>
</dbReference>